<gene>
    <name evidence="1" type="ORF">G5B40_01315</name>
</gene>
<keyword evidence="2" id="KW-1185">Reference proteome</keyword>
<proteinExistence type="predicted"/>
<dbReference type="KEGG" id="hdh:G5B40_01315"/>
<dbReference type="AlphaFoldDB" id="A0A7L5BX81"/>
<name>A0A7L5BX81_9RHOB</name>
<evidence type="ECO:0000313" key="2">
    <source>
        <dbReference type="Proteomes" id="UP000503336"/>
    </source>
</evidence>
<dbReference type="Gene3D" id="1.10.1660.10">
    <property type="match status" value="1"/>
</dbReference>
<accession>A0A7L5BX81</accession>
<evidence type="ECO:0000313" key="1">
    <source>
        <dbReference type="EMBL" id="QIE54199.1"/>
    </source>
</evidence>
<dbReference type="Pfam" id="PF13591">
    <property type="entry name" value="MerR_2"/>
    <property type="match status" value="1"/>
</dbReference>
<organism evidence="1 2">
    <name type="scientific">Pikeienuella piscinae</name>
    <dbReference type="NCBI Taxonomy" id="2748098"/>
    <lineage>
        <taxon>Bacteria</taxon>
        <taxon>Pseudomonadati</taxon>
        <taxon>Pseudomonadota</taxon>
        <taxon>Alphaproteobacteria</taxon>
        <taxon>Rhodobacterales</taxon>
        <taxon>Paracoccaceae</taxon>
        <taxon>Pikeienuella</taxon>
    </lineage>
</organism>
<evidence type="ECO:0008006" key="3">
    <source>
        <dbReference type="Google" id="ProtNLM"/>
    </source>
</evidence>
<sequence>MIERLGNRRYGEIVEDITLSELCRIGGFHAEWVIELVDHGVLEPMGRDTDSWRFVGASVSTATKAWRLHRDLGVNLPGIALAIGLMEERDRLRRRLGRHDPFA</sequence>
<dbReference type="EMBL" id="CP049056">
    <property type="protein sequence ID" value="QIE54199.1"/>
    <property type="molecule type" value="Genomic_DNA"/>
</dbReference>
<dbReference type="Proteomes" id="UP000503336">
    <property type="component" value="Chromosome"/>
</dbReference>
<reference evidence="1 2" key="1">
    <citation type="submission" date="2020-02" db="EMBL/GenBank/DDBJ databases">
        <title>complete genome sequence of Rhodobacteraceae bacterium.</title>
        <authorList>
            <person name="Park J."/>
            <person name="Kim Y.-S."/>
            <person name="Kim K.-H."/>
        </authorList>
    </citation>
    <scope>NUCLEOTIDE SEQUENCE [LARGE SCALE GENOMIC DNA]</scope>
    <source>
        <strain evidence="1 2">RR4-56</strain>
    </source>
</reference>
<dbReference type="RefSeq" id="WP_165094074.1">
    <property type="nucleotide sequence ID" value="NZ_CP049056.1"/>
</dbReference>
<protein>
    <recommendedName>
        <fullName evidence="3">MerR family transcriptional regulator</fullName>
    </recommendedName>
</protein>